<proteinExistence type="inferred from homology"/>
<dbReference type="SUPFAM" id="SSF55166">
    <property type="entry name" value="Hedgehog/DD-peptidase"/>
    <property type="match status" value="1"/>
</dbReference>
<dbReference type="GO" id="GO:0008237">
    <property type="term" value="F:metallopeptidase activity"/>
    <property type="evidence" value="ECO:0007669"/>
    <property type="project" value="UniProtKB-KW"/>
</dbReference>
<evidence type="ECO:0000256" key="3">
    <source>
        <dbReference type="ARBA" id="ARBA00022723"/>
    </source>
</evidence>
<name>A0A6G7VFF4_9GAMM</name>
<evidence type="ECO:0000256" key="5">
    <source>
        <dbReference type="ARBA" id="ARBA00022833"/>
    </source>
</evidence>
<organism evidence="11 12">
    <name type="scientific">Caldichromatium japonicum</name>
    <dbReference type="NCBI Taxonomy" id="2699430"/>
    <lineage>
        <taxon>Bacteria</taxon>
        <taxon>Pseudomonadati</taxon>
        <taxon>Pseudomonadota</taxon>
        <taxon>Gammaproteobacteria</taxon>
        <taxon>Chromatiales</taxon>
        <taxon>Chromatiaceae</taxon>
        <taxon>Caldichromatium</taxon>
    </lineage>
</organism>
<dbReference type="AlphaFoldDB" id="A0A6G7VFF4"/>
<dbReference type="Gene3D" id="3.30.1380.10">
    <property type="match status" value="1"/>
</dbReference>
<comment type="catalytic activity">
    <reaction evidence="1 9 10">
        <text>D-alanyl-D-alanine + H2O = 2 D-alanine</text>
        <dbReference type="Rhea" id="RHEA:20661"/>
        <dbReference type="ChEBI" id="CHEBI:15377"/>
        <dbReference type="ChEBI" id="CHEBI:57416"/>
        <dbReference type="ChEBI" id="CHEBI:57822"/>
        <dbReference type="EC" id="3.4.13.22"/>
    </reaction>
</comment>
<accession>A0A6G7VFF4</accession>
<dbReference type="KEGG" id="cjap:GWK36_12285"/>
<dbReference type="EC" id="3.4.13.22" evidence="9 10"/>
<feature type="site" description="Transition state stabilizer" evidence="9">
    <location>
        <position position="97"/>
    </location>
</feature>
<gene>
    <name evidence="9" type="primary">ddpX</name>
    <name evidence="11" type="ORF">GWK36_12285</name>
</gene>
<feature type="binding site" evidence="9">
    <location>
        <position position="235"/>
    </location>
    <ligand>
        <name>Zn(2+)</name>
        <dbReference type="ChEBI" id="CHEBI:29105"/>
        <note>catalytic</note>
    </ligand>
</feature>
<dbReference type="PANTHER" id="PTHR43126">
    <property type="entry name" value="D-ALANYL-D-ALANINE DIPEPTIDASE"/>
    <property type="match status" value="1"/>
</dbReference>
<keyword evidence="5 9" id="KW-0862">Zinc</keyword>
<dbReference type="GO" id="GO:0006508">
    <property type="term" value="P:proteolysis"/>
    <property type="evidence" value="ECO:0007669"/>
    <property type="project" value="UniProtKB-KW"/>
</dbReference>
<evidence type="ECO:0000256" key="6">
    <source>
        <dbReference type="ARBA" id="ARBA00022997"/>
    </source>
</evidence>
<dbReference type="Proteomes" id="UP000502699">
    <property type="component" value="Chromosome"/>
</dbReference>
<protein>
    <recommendedName>
        <fullName evidence="9 10">D-alanyl-D-alanine dipeptidase</fullName>
        <shortName evidence="9 10">D-Ala-D-Ala dipeptidase</shortName>
        <ecNumber evidence="9 10">3.4.13.22</ecNumber>
    </recommendedName>
</protein>
<dbReference type="InterPro" id="IPR009045">
    <property type="entry name" value="Zn_M74/Hedgehog-like"/>
</dbReference>
<evidence type="ECO:0000256" key="1">
    <source>
        <dbReference type="ARBA" id="ARBA00001362"/>
    </source>
</evidence>
<dbReference type="CDD" id="cd14817">
    <property type="entry name" value="D-Ala-D-Ala_dipeptidase_VanX"/>
    <property type="match status" value="1"/>
</dbReference>
<feature type="active site" description="Proton donor/acceptor" evidence="9">
    <location>
        <position position="232"/>
    </location>
</feature>
<evidence type="ECO:0000256" key="10">
    <source>
        <dbReference type="PIRNR" id="PIRNR026671"/>
    </source>
</evidence>
<dbReference type="InterPro" id="IPR000755">
    <property type="entry name" value="A_A_dipeptidase"/>
</dbReference>
<dbReference type="Pfam" id="PF01427">
    <property type="entry name" value="Peptidase_M15"/>
    <property type="match status" value="2"/>
</dbReference>
<keyword evidence="12" id="KW-1185">Reference proteome</keyword>
<keyword evidence="2 9" id="KW-0645">Protease</keyword>
<keyword evidence="3 9" id="KW-0479">Metal-binding</keyword>
<dbReference type="GO" id="GO:0008270">
    <property type="term" value="F:zinc ion binding"/>
    <property type="evidence" value="ECO:0007669"/>
    <property type="project" value="UniProtKB-UniRule"/>
</dbReference>
<feature type="binding site" evidence="9">
    <location>
        <position position="149"/>
    </location>
    <ligand>
        <name>Zn(2+)</name>
        <dbReference type="ChEBI" id="CHEBI:29105"/>
        <note>catalytic</note>
    </ligand>
</feature>
<comment type="function">
    <text evidence="9 10">Catalyzes hydrolysis of the D-alanyl-D-alanine dipeptide.</text>
</comment>
<feature type="binding site" evidence="9">
    <location>
        <position position="142"/>
    </location>
    <ligand>
        <name>Zn(2+)</name>
        <dbReference type="ChEBI" id="CHEBI:29105"/>
        <note>catalytic</note>
    </ligand>
</feature>
<evidence type="ECO:0000256" key="4">
    <source>
        <dbReference type="ARBA" id="ARBA00022801"/>
    </source>
</evidence>
<evidence type="ECO:0000256" key="8">
    <source>
        <dbReference type="ARBA" id="ARBA00023316"/>
    </source>
</evidence>
<keyword evidence="6 9" id="KW-0224">Dipeptidase</keyword>
<dbReference type="HAMAP" id="MF_01924">
    <property type="entry name" value="A_A_dipeptidase"/>
    <property type="match status" value="1"/>
</dbReference>
<evidence type="ECO:0000256" key="2">
    <source>
        <dbReference type="ARBA" id="ARBA00022670"/>
    </source>
</evidence>
<dbReference type="PANTHER" id="PTHR43126:SF1">
    <property type="entry name" value="D-ALANYL-D-ALANINE DIPEPTIDASE"/>
    <property type="match status" value="1"/>
</dbReference>
<dbReference type="GO" id="GO:0071555">
    <property type="term" value="P:cell wall organization"/>
    <property type="evidence" value="ECO:0007669"/>
    <property type="project" value="UniProtKB-KW"/>
</dbReference>
<sequence length="258" mass="28155">MINALAQGLLGGALIATCSGGLSAGPLPIGFVYLRAIAPEIAQEMRYFGPFNFVGSPIDGYEAPECILTQAAAEALKAVQAEAQQAGLRLKVFDCYRPARAVAHFVRWSQDSADQRMKVAFYPHVDKADFFRLGYVAERSGHSRGSTVDLILASLTAADERATPSADQPLVDCTAPFAERYPDSDLDFGTGFDCMDPLSHPDNDQVSAEAQANRARLADLMMRHGFKPLAEEWWHFTLKDEPFPETYFDFPVSAPDGG</sequence>
<evidence type="ECO:0000256" key="9">
    <source>
        <dbReference type="HAMAP-Rule" id="MF_01924"/>
    </source>
</evidence>
<evidence type="ECO:0000313" key="12">
    <source>
        <dbReference type="Proteomes" id="UP000502699"/>
    </source>
</evidence>
<dbReference type="PIRSF" id="PIRSF026671">
    <property type="entry name" value="AA_dipeptidase"/>
    <property type="match status" value="1"/>
</dbReference>
<comment type="similarity">
    <text evidence="9 10">Belongs to the peptidase M15D family.</text>
</comment>
<comment type="cofactor">
    <cofactor evidence="9">
        <name>Zn(2+)</name>
        <dbReference type="ChEBI" id="CHEBI:29105"/>
    </cofactor>
    <text evidence="9">Binds 1 zinc ion per subunit.</text>
</comment>
<dbReference type="EMBL" id="CP048029">
    <property type="protein sequence ID" value="QIK38630.1"/>
    <property type="molecule type" value="Genomic_DNA"/>
</dbReference>
<keyword evidence="8 10" id="KW-0961">Cell wall biogenesis/degradation</keyword>
<reference evidence="12" key="1">
    <citation type="submission" date="2020-01" db="EMBL/GenBank/DDBJ databases">
        <title>Caldichromatium gen. nov., sp. nov., a thermophilic purple sulfur bacterium member of the family Chromatiaceae isolated from Nakabusa hot spring, Japan.</title>
        <authorList>
            <person name="Saini M.K."/>
            <person name="Hanada S."/>
            <person name="Tank M."/>
        </authorList>
    </citation>
    <scope>NUCLEOTIDE SEQUENCE [LARGE SCALE GENOMIC DNA]</scope>
    <source>
        <strain evidence="12">No.7</strain>
    </source>
</reference>
<evidence type="ECO:0000313" key="11">
    <source>
        <dbReference type="EMBL" id="QIK38630.1"/>
    </source>
</evidence>
<evidence type="ECO:0000256" key="7">
    <source>
        <dbReference type="ARBA" id="ARBA00023049"/>
    </source>
</evidence>
<keyword evidence="7 9" id="KW-0482">Metalloprotease</keyword>
<dbReference type="RefSeq" id="WP_166271484.1">
    <property type="nucleotide sequence ID" value="NZ_CP048029.1"/>
</dbReference>
<keyword evidence="4 9" id="KW-0378">Hydrolase</keyword>
<dbReference type="GO" id="GO:0160237">
    <property type="term" value="F:D-Ala-D-Ala dipeptidase activity"/>
    <property type="evidence" value="ECO:0007669"/>
    <property type="project" value="UniProtKB-EC"/>
</dbReference>